<name>A0AAW3IRB9_VIBPH</name>
<dbReference type="RefSeq" id="WP_053812459.1">
    <property type="nucleotide sequence ID" value="NZ_JAMQAC010000063.1"/>
</dbReference>
<organism evidence="1 2">
    <name type="scientific">Vibrio parahaemolyticus</name>
    <dbReference type="NCBI Taxonomy" id="670"/>
    <lineage>
        <taxon>Bacteria</taxon>
        <taxon>Pseudomonadati</taxon>
        <taxon>Pseudomonadota</taxon>
        <taxon>Gammaproteobacteria</taxon>
        <taxon>Vibrionales</taxon>
        <taxon>Vibrionaceae</taxon>
        <taxon>Vibrio</taxon>
    </lineage>
</organism>
<reference evidence="1 2" key="1">
    <citation type="submission" date="2015-07" db="EMBL/GenBank/DDBJ databases">
        <title>Foodborne Vibrio parahaemolyticus Isolates.</title>
        <authorList>
            <person name="Ronholm J."/>
            <person name="Petronella N."/>
            <person name="Kenwell R."/>
            <person name="Banerjee S."/>
        </authorList>
    </citation>
    <scope>NUCLEOTIDE SEQUENCE [LARGE SCALE GENOMIC DNA]</scope>
    <source>
        <strain evidence="1 2">HS-06-05</strain>
    </source>
</reference>
<proteinExistence type="predicted"/>
<sequence length="131" mass="15215">MTFIRKLNIKFKMCNYCNEKNNKVSPEDISISKALYLDDIYVEFHVLEHVIENAKHVGLISKVAGEDDDNHKWVVSMAKHHMLILKLQDIAKEKPYSPMGMACLEGYIQLIVRKVCKVLADTLTRYYPTNR</sequence>
<accession>A0AAW3IRB9</accession>
<dbReference type="EMBL" id="LIRS01000109">
    <property type="protein sequence ID" value="KOY26727.1"/>
    <property type="molecule type" value="Genomic_DNA"/>
</dbReference>
<dbReference type="Proteomes" id="UP000037697">
    <property type="component" value="Unassembled WGS sequence"/>
</dbReference>
<evidence type="ECO:0000313" key="2">
    <source>
        <dbReference type="Proteomes" id="UP000037697"/>
    </source>
</evidence>
<comment type="caution">
    <text evidence="1">The sequence shown here is derived from an EMBL/GenBank/DDBJ whole genome shotgun (WGS) entry which is preliminary data.</text>
</comment>
<dbReference type="AlphaFoldDB" id="A0AAW3IRB9"/>
<gene>
    <name evidence="1" type="ORF">ACX05_19540</name>
</gene>
<evidence type="ECO:0000313" key="1">
    <source>
        <dbReference type="EMBL" id="KOY26727.1"/>
    </source>
</evidence>
<protein>
    <submittedName>
        <fullName evidence="1">Uncharacterized protein</fullName>
    </submittedName>
</protein>